<gene>
    <name evidence="7" type="ORF">GCM10010982_15730</name>
</gene>
<keyword evidence="3 6" id="KW-0812">Transmembrane</keyword>
<dbReference type="RefSeq" id="WP_188692867.1">
    <property type="nucleotide sequence ID" value="NZ_BMLS01000002.1"/>
</dbReference>
<dbReference type="GO" id="GO:0033228">
    <property type="term" value="P:cysteine export across plasma membrane"/>
    <property type="evidence" value="ECO:0007669"/>
    <property type="project" value="TreeGrafter"/>
</dbReference>
<name>A0A917YYF5_9ALTE</name>
<feature type="transmembrane region" description="Helical" evidence="6">
    <location>
        <begin position="71"/>
        <end position="88"/>
    </location>
</feature>
<reference evidence="7" key="1">
    <citation type="journal article" date="2014" name="Int. J. Syst. Evol. Microbiol.">
        <title>Complete genome sequence of Corynebacterium casei LMG S-19264T (=DSM 44701T), isolated from a smear-ripened cheese.</title>
        <authorList>
            <consortium name="US DOE Joint Genome Institute (JGI-PGF)"/>
            <person name="Walter F."/>
            <person name="Albersmeier A."/>
            <person name="Kalinowski J."/>
            <person name="Ruckert C."/>
        </authorList>
    </citation>
    <scope>NUCLEOTIDE SEQUENCE</scope>
    <source>
        <strain evidence="7">CGMCC 1.7086</strain>
    </source>
</reference>
<dbReference type="GO" id="GO:0015171">
    <property type="term" value="F:amino acid transmembrane transporter activity"/>
    <property type="evidence" value="ECO:0007669"/>
    <property type="project" value="TreeGrafter"/>
</dbReference>
<dbReference type="EMBL" id="BMLS01000002">
    <property type="protein sequence ID" value="GGO67951.1"/>
    <property type="molecule type" value="Genomic_DNA"/>
</dbReference>
<dbReference type="PANTHER" id="PTHR30086:SF20">
    <property type="entry name" value="ARGININE EXPORTER PROTEIN ARGO-RELATED"/>
    <property type="match status" value="1"/>
</dbReference>
<dbReference type="InterPro" id="IPR001123">
    <property type="entry name" value="LeuE-type"/>
</dbReference>
<feature type="transmembrane region" description="Helical" evidence="6">
    <location>
        <begin position="141"/>
        <end position="165"/>
    </location>
</feature>
<dbReference type="Proteomes" id="UP000606935">
    <property type="component" value="Unassembled WGS sequence"/>
</dbReference>
<protein>
    <submittedName>
        <fullName evidence="7">Lysine transporter LysE</fullName>
    </submittedName>
</protein>
<dbReference type="Pfam" id="PF01810">
    <property type="entry name" value="LysE"/>
    <property type="match status" value="1"/>
</dbReference>
<keyword evidence="5 6" id="KW-0472">Membrane</keyword>
<accession>A0A917YYF5</accession>
<evidence type="ECO:0000256" key="6">
    <source>
        <dbReference type="SAM" id="Phobius"/>
    </source>
</evidence>
<sequence>MEYAALLMFVISASITPGPNNLMLMASGLNHGIKRSVPHLLGVDIGFTLMVVAVGLGMAGVFTAFPQLHDVLKVIGTLYLLWLAWQIGSAPVDGIKLKDRKPFSFMQAALFQWVNPKAWIMIVGAVATYTEAGSNYTWQVMQIALFFFVFGTPCTIVWLLFGTSLKRFINTPGNLRLFNISMALLLVASLLPGLLDLVIQR</sequence>
<keyword evidence="8" id="KW-1185">Reference proteome</keyword>
<comment type="subcellular location">
    <subcellularLocation>
        <location evidence="1">Cell membrane</location>
        <topology evidence="1">Multi-pass membrane protein</topology>
    </subcellularLocation>
</comment>
<keyword evidence="4 6" id="KW-1133">Transmembrane helix</keyword>
<dbReference type="AlphaFoldDB" id="A0A917YYF5"/>
<dbReference type="PANTHER" id="PTHR30086">
    <property type="entry name" value="ARGININE EXPORTER PROTEIN ARGO"/>
    <property type="match status" value="1"/>
</dbReference>
<keyword evidence="2" id="KW-1003">Cell membrane</keyword>
<feature type="transmembrane region" description="Helical" evidence="6">
    <location>
        <begin position="6"/>
        <end position="29"/>
    </location>
</feature>
<evidence type="ECO:0000313" key="7">
    <source>
        <dbReference type="EMBL" id="GGO67951.1"/>
    </source>
</evidence>
<evidence type="ECO:0000313" key="8">
    <source>
        <dbReference type="Proteomes" id="UP000606935"/>
    </source>
</evidence>
<organism evidence="7 8">
    <name type="scientific">Bowmanella pacifica</name>
    <dbReference type="NCBI Taxonomy" id="502051"/>
    <lineage>
        <taxon>Bacteria</taxon>
        <taxon>Pseudomonadati</taxon>
        <taxon>Pseudomonadota</taxon>
        <taxon>Gammaproteobacteria</taxon>
        <taxon>Alteromonadales</taxon>
        <taxon>Alteromonadaceae</taxon>
        <taxon>Bowmanella</taxon>
    </lineage>
</organism>
<feature type="transmembrane region" description="Helical" evidence="6">
    <location>
        <begin position="177"/>
        <end position="199"/>
    </location>
</feature>
<evidence type="ECO:0000256" key="1">
    <source>
        <dbReference type="ARBA" id="ARBA00004651"/>
    </source>
</evidence>
<feature type="transmembrane region" description="Helical" evidence="6">
    <location>
        <begin position="109"/>
        <end position="129"/>
    </location>
</feature>
<evidence type="ECO:0000256" key="2">
    <source>
        <dbReference type="ARBA" id="ARBA00022475"/>
    </source>
</evidence>
<dbReference type="GO" id="GO:0005886">
    <property type="term" value="C:plasma membrane"/>
    <property type="evidence" value="ECO:0007669"/>
    <property type="project" value="UniProtKB-SubCell"/>
</dbReference>
<reference evidence="7" key="2">
    <citation type="submission" date="2020-09" db="EMBL/GenBank/DDBJ databases">
        <authorList>
            <person name="Sun Q."/>
            <person name="Zhou Y."/>
        </authorList>
    </citation>
    <scope>NUCLEOTIDE SEQUENCE</scope>
    <source>
        <strain evidence="7">CGMCC 1.7086</strain>
    </source>
</reference>
<evidence type="ECO:0000256" key="4">
    <source>
        <dbReference type="ARBA" id="ARBA00022989"/>
    </source>
</evidence>
<feature type="transmembrane region" description="Helical" evidence="6">
    <location>
        <begin position="41"/>
        <end position="65"/>
    </location>
</feature>
<evidence type="ECO:0000256" key="5">
    <source>
        <dbReference type="ARBA" id="ARBA00023136"/>
    </source>
</evidence>
<comment type="caution">
    <text evidence="7">The sequence shown here is derived from an EMBL/GenBank/DDBJ whole genome shotgun (WGS) entry which is preliminary data.</text>
</comment>
<proteinExistence type="predicted"/>
<evidence type="ECO:0000256" key="3">
    <source>
        <dbReference type="ARBA" id="ARBA00022692"/>
    </source>
</evidence>